<dbReference type="VEuPathDB" id="PlasmoDB:PocGH01_00026700"/>
<name>A0A1C3KKX6_PLAOA</name>
<keyword evidence="2" id="KW-0812">Transmembrane</keyword>
<dbReference type="AlphaFoldDB" id="A0A1C3KKX6"/>
<sequence>MDMTREQLKEKYKEFMPNWLNYDFFNFDEEYSNIYKIICKEIGRHSKGDIANNVCSTYFGFIENTNRKEENIYKNHDMWTEFIQWPYNTQNEHPNFVHDNMNTFSTNLGTLIREKMDNIINNVETLNEKSESLKNVLKLFYFSDGISDVISVLRGDNQDNKLQYQSYCKFVNDCLDMYGEYNPIICINVHEESKPHNICNVLETFFVKYRDMLYPVVRTRGNVTSQNDPLYDRIRCSVSDIAGEKYTVSNFYKSVIEDGFSPFNITMTVSFSILGLLLVFFLIYKLTPLGKMIDARVQRRKIRKSGAKMRRTDGKKSSKGEYTDSDYSEESH</sequence>
<proteinExistence type="predicted"/>
<accession>A0A1C3KKX6</accession>
<evidence type="ECO:0000256" key="1">
    <source>
        <dbReference type="SAM" id="MobiDB-lite"/>
    </source>
</evidence>
<keyword evidence="2" id="KW-1133">Transmembrane helix</keyword>
<feature type="compositionally biased region" description="Basic and acidic residues" evidence="1">
    <location>
        <begin position="310"/>
        <end position="322"/>
    </location>
</feature>
<feature type="transmembrane region" description="Helical" evidence="2">
    <location>
        <begin position="263"/>
        <end position="284"/>
    </location>
</feature>
<reference evidence="3 4" key="1">
    <citation type="submission" date="2016-06" db="EMBL/GenBank/DDBJ databases">
        <authorList>
            <consortium name="Pathogen Informatics"/>
        </authorList>
    </citation>
    <scope>NUCLEOTIDE SEQUENCE [LARGE SCALE GENOMIC DNA]</scope>
</reference>
<dbReference type="VEuPathDB" id="PlasmoDB:POWCR01_000237200"/>
<evidence type="ECO:0000313" key="3">
    <source>
        <dbReference type="EMBL" id="SBT74637.1"/>
    </source>
</evidence>
<keyword evidence="2" id="KW-0472">Membrane</keyword>
<evidence type="ECO:0000313" key="4">
    <source>
        <dbReference type="Proteomes" id="UP000243200"/>
    </source>
</evidence>
<dbReference type="Proteomes" id="UP000243200">
    <property type="component" value="Unassembled WGS sequence"/>
</dbReference>
<dbReference type="EMBL" id="FLRJ01000759">
    <property type="protein sequence ID" value="SBT74637.1"/>
    <property type="molecule type" value="Genomic_DNA"/>
</dbReference>
<protein>
    <submittedName>
        <fullName evidence="3">PIR protein</fullName>
    </submittedName>
</protein>
<feature type="region of interest" description="Disordered" evidence="1">
    <location>
        <begin position="304"/>
        <end position="332"/>
    </location>
</feature>
<gene>
    <name evidence="3" type="primary">PowCR01_000237200</name>
    <name evidence="3" type="ORF">POWCR01_000237200</name>
</gene>
<feature type="compositionally biased region" description="Acidic residues" evidence="1">
    <location>
        <begin position="323"/>
        <end position="332"/>
    </location>
</feature>
<evidence type="ECO:0000256" key="2">
    <source>
        <dbReference type="SAM" id="Phobius"/>
    </source>
</evidence>
<dbReference type="OrthoDB" id="385912at2759"/>
<organism evidence="3 4">
    <name type="scientific">Plasmodium ovale</name>
    <name type="common">malaria parasite P. ovale</name>
    <dbReference type="NCBI Taxonomy" id="36330"/>
    <lineage>
        <taxon>Eukaryota</taxon>
        <taxon>Sar</taxon>
        <taxon>Alveolata</taxon>
        <taxon>Apicomplexa</taxon>
        <taxon>Aconoidasida</taxon>
        <taxon>Haemosporida</taxon>
        <taxon>Plasmodiidae</taxon>
        <taxon>Plasmodium</taxon>
        <taxon>Plasmodium (Plasmodium)</taxon>
    </lineage>
</organism>